<keyword evidence="7 8" id="KW-0472">Membrane</keyword>
<evidence type="ECO:0000313" key="9">
    <source>
        <dbReference type="EMBL" id="AXX99160.1"/>
    </source>
</evidence>
<proteinExistence type="inferred from homology"/>
<dbReference type="RefSeq" id="WP_118943812.1">
    <property type="nucleotide sequence ID" value="NZ_CP032125.1"/>
</dbReference>
<feature type="transmembrane region" description="Helical" evidence="8">
    <location>
        <begin position="189"/>
        <end position="222"/>
    </location>
</feature>
<feature type="transmembrane region" description="Helical" evidence="8">
    <location>
        <begin position="69"/>
        <end position="94"/>
    </location>
</feature>
<sequence length="234" mass="25201">MTTTKRAFLQGIRDSLPFIVVVAPFAMLFGVVATEAGLSPLQTFGFSVAVIAGAAQFAAVQLMADNAPVLIIVATALAVNLRMAMYSASIAPYLRGVPFWQRAFMSYMLVDQSYAQGLLKYETEPDLTPSARVAYFFGTMMLNMPLWYGGTLVGALLGNRIPQDYALDFAVPITFLALVGPMLKTAAHVAAAFTSVLLTLVLAFLPYNLGLMVAALVAMMVGAQVELMVERRRA</sequence>
<evidence type="ECO:0000256" key="3">
    <source>
        <dbReference type="ARBA" id="ARBA00022448"/>
    </source>
</evidence>
<evidence type="ECO:0000313" key="10">
    <source>
        <dbReference type="Proteomes" id="UP000261704"/>
    </source>
</evidence>
<keyword evidence="3" id="KW-0813">Transport</keyword>
<evidence type="ECO:0000256" key="4">
    <source>
        <dbReference type="ARBA" id="ARBA00022475"/>
    </source>
</evidence>
<dbReference type="GO" id="GO:0005886">
    <property type="term" value="C:plasma membrane"/>
    <property type="evidence" value="ECO:0007669"/>
    <property type="project" value="UniProtKB-SubCell"/>
</dbReference>
<dbReference type="EMBL" id="CP032125">
    <property type="protein sequence ID" value="AXX99160.1"/>
    <property type="molecule type" value="Genomic_DNA"/>
</dbReference>
<feature type="transmembrane region" description="Helical" evidence="8">
    <location>
        <begin position="165"/>
        <end position="183"/>
    </location>
</feature>
<feature type="transmembrane region" description="Helical" evidence="8">
    <location>
        <begin position="16"/>
        <end position="38"/>
    </location>
</feature>
<evidence type="ECO:0000256" key="1">
    <source>
        <dbReference type="ARBA" id="ARBA00004651"/>
    </source>
</evidence>
<dbReference type="GO" id="GO:1903785">
    <property type="term" value="P:L-valine transmembrane transport"/>
    <property type="evidence" value="ECO:0007669"/>
    <property type="project" value="TreeGrafter"/>
</dbReference>
<keyword evidence="6 8" id="KW-1133">Transmembrane helix</keyword>
<evidence type="ECO:0000256" key="7">
    <source>
        <dbReference type="ARBA" id="ARBA00023136"/>
    </source>
</evidence>
<dbReference type="OrthoDB" id="3579489at2"/>
<reference evidence="9 10" key="1">
    <citation type="submission" date="2018-09" db="EMBL/GenBank/DDBJ databases">
        <title>Profundibacter amoris BAR1 gen. nov., sp. nov., a new member of the Roseobacter clade isolated at Lokis Castle Vent Field on the Arctic Mid-Oceanic Ridge.</title>
        <authorList>
            <person name="Le Moine Bauer S."/>
            <person name="Sjoeberg A.G."/>
            <person name="L'Haridon S."/>
            <person name="Stokke R."/>
            <person name="Roalkvam I."/>
            <person name="Steen I.H."/>
            <person name="Dahle H."/>
        </authorList>
    </citation>
    <scope>NUCLEOTIDE SEQUENCE [LARGE SCALE GENOMIC DNA]</scope>
    <source>
        <strain evidence="9 10">BAR1</strain>
    </source>
</reference>
<dbReference type="PANTHER" id="PTHR34979">
    <property type="entry name" value="INNER MEMBRANE PROTEIN YGAZ"/>
    <property type="match status" value="1"/>
</dbReference>
<dbReference type="AlphaFoldDB" id="A0A347UJY2"/>
<feature type="transmembrane region" description="Helical" evidence="8">
    <location>
        <begin position="44"/>
        <end position="62"/>
    </location>
</feature>
<organism evidence="9 10">
    <name type="scientific">Profundibacter amoris</name>
    <dbReference type="NCBI Taxonomy" id="2171755"/>
    <lineage>
        <taxon>Bacteria</taxon>
        <taxon>Pseudomonadati</taxon>
        <taxon>Pseudomonadota</taxon>
        <taxon>Alphaproteobacteria</taxon>
        <taxon>Rhodobacterales</taxon>
        <taxon>Paracoccaceae</taxon>
        <taxon>Profundibacter</taxon>
    </lineage>
</organism>
<evidence type="ECO:0000256" key="5">
    <source>
        <dbReference type="ARBA" id="ARBA00022692"/>
    </source>
</evidence>
<keyword evidence="4" id="KW-1003">Cell membrane</keyword>
<dbReference type="PANTHER" id="PTHR34979:SF1">
    <property type="entry name" value="INNER MEMBRANE PROTEIN YGAZ"/>
    <property type="match status" value="1"/>
</dbReference>
<evidence type="ECO:0000256" key="2">
    <source>
        <dbReference type="ARBA" id="ARBA00010735"/>
    </source>
</evidence>
<evidence type="ECO:0000256" key="6">
    <source>
        <dbReference type="ARBA" id="ARBA00022989"/>
    </source>
</evidence>
<name>A0A347UJY2_9RHOB</name>
<accession>A0A347UJY2</accession>
<dbReference type="Proteomes" id="UP000261704">
    <property type="component" value="Chromosome"/>
</dbReference>
<dbReference type="KEGG" id="pamo:BAR1_15190"/>
<protein>
    <submittedName>
        <fullName evidence="9">Branched-chain amino acid ABC transporter permease</fullName>
    </submittedName>
</protein>
<keyword evidence="10" id="KW-1185">Reference proteome</keyword>
<dbReference type="InterPro" id="IPR011606">
    <property type="entry name" value="Brnchd-chn_aa_trnsp_permease"/>
</dbReference>
<dbReference type="Pfam" id="PF03591">
    <property type="entry name" value="AzlC"/>
    <property type="match status" value="1"/>
</dbReference>
<comment type="similarity">
    <text evidence="2">Belongs to the AzlC family.</text>
</comment>
<evidence type="ECO:0000256" key="8">
    <source>
        <dbReference type="SAM" id="Phobius"/>
    </source>
</evidence>
<gene>
    <name evidence="9" type="ORF">BAR1_15190</name>
</gene>
<feature type="transmembrane region" description="Helical" evidence="8">
    <location>
        <begin position="133"/>
        <end position="158"/>
    </location>
</feature>
<comment type="subcellular location">
    <subcellularLocation>
        <location evidence="1">Cell membrane</location>
        <topology evidence="1">Multi-pass membrane protein</topology>
    </subcellularLocation>
</comment>
<keyword evidence="5 8" id="KW-0812">Transmembrane</keyword>